<comment type="caution">
    <text evidence="1">The sequence shown here is derived from an EMBL/GenBank/DDBJ whole genome shotgun (WGS) entry which is preliminary data.</text>
</comment>
<name>A0A8H6DUL3_COCSA</name>
<dbReference type="Proteomes" id="UP000624244">
    <property type="component" value="Unassembled WGS sequence"/>
</dbReference>
<accession>A0A8H6DUL3</accession>
<gene>
    <name evidence="1" type="ORF">GGP41_005931</name>
</gene>
<sequence length="180" mass="20299">MGWSRLACCTTNSTCASMYWQAIHLVLKYTIYTWRLVTKSMPSLLPRLASWRARPLAKRFPIHTTYMRHLNLASLWTIRASLATTDTMDSVLFGPPGASSCRIRPWVRGGSQWPGVQHGATRPRSLPHSFSHGWWCGQIHFPCICKLSYAGQTPSSRGSLSSLANSIQPSSLRLEHRCRI</sequence>
<dbReference type="AlphaFoldDB" id="A0A8H6DUL3"/>
<evidence type="ECO:0000313" key="1">
    <source>
        <dbReference type="EMBL" id="KAF5848549.1"/>
    </source>
</evidence>
<dbReference type="EMBL" id="WNKQ01000011">
    <property type="protein sequence ID" value="KAF5848549.1"/>
    <property type="molecule type" value="Genomic_DNA"/>
</dbReference>
<evidence type="ECO:0000313" key="2">
    <source>
        <dbReference type="Proteomes" id="UP000624244"/>
    </source>
</evidence>
<proteinExistence type="predicted"/>
<organism evidence="1 2">
    <name type="scientific">Cochliobolus sativus</name>
    <name type="common">Common root rot and spot blotch fungus</name>
    <name type="synonym">Bipolaris sorokiniana</name>
    <dbReference type="NCBI Taxonomy" id="45130"/>
    <lineage>
        <taxon>Eukaryota</taxon>
        <taxon>Fungi</taxon>
        <taxon>Dikarya</taxon>
        <taxon>Ascomycota</taxon>
        <taxon>Pezizomycotina</taxon>
        <taxon>Dothideomycetes</taxon>
        <taxon>Pleosporomycetidae</taxon>
        <taxon>Pleosporales</taxon>
        <taxon>Pleosporineae</taxon>
        <taxon>Pleosporaceae</taxon>
        <taxon>Bipolaris</taxon>
    </lineage>
</organism>
<reference evidence="1" key="1">
    <citation type="submission" date="2019-11" db="EMBL/GenBank/DDBJ databases">
        <title>Bipolaris sorokiniana Genome sequencing.</title>
        <authorList>
            <person name="Wang H."/>
        </authorList>
    </citation>
    <scope>NUCLEOTIDE SEQUENCE</scope>
</reference>
<protein>
    <submittedName>
        <fullName evidence="1">Uncharacterized protein</fullName>
    </submittedName>
</protein>